<dbReference type="OrthoDB" id="1449606at2"/>
<dbReference type="Gene3D" id="3.10.450.50">
    <property type="match status" value="1"/>
</dbReference>
<dbReference type="PROSITE" id="PS51257">
    <property type="entry name" value="PROKAR_LIPOPROTEIN"/>
    <property type="match status" value="1"/>
</dbReference>
<dbReference type="Proteomes" id="UP000321497">
    <property type="component" value="Unassembled WGS sequence"/>
</dbReference>
<evidence type="ECO:0000313" key="2">
    <source>
        <dbReference type="EMBL" id="TXD73297.1"/>
    </source>
</evidence>
<sequence>MKNLALILLLLVGAACSQQNLSPTETSKVVVESFYSKDNQKLKEYTTPESYEAFLSIQDIMTAETSGKSNFKVLQEKVDGDVAWVQFSTSYEEKPETFKLVKNDGMWKVAEKGLKEKSPF</sequence>
<gene>
    <name evidence="2" type="ORF">ESU54_09175</name>
</gene>
<dbReference type="AlphaFoldDB" id="A0A5C6Z1F4"/>
<feature type="signal peptide" evidence="1">
    <location>
        <begin position="1"/>
        <end position="17"/>
    </location>
</feature>
<accession>A0A5C6Z1F4</accession>
<dbReference type="RefSeq" id="WP_111844335.1">
    <property type="nucleotide sequence ID" value="NZ_UEGI01000006.1"/>
</dbReference>
<reference evidence="2 3" key="1">
    <citation type="submission" date="2019-08" db="EMBL/GenBank/DDBJ databases">
        <title>Genome of Aequorivita antarctica SW49 (type strain).</title>
        <authorList>
            <person name="Bowman J.P."/>
        </authorList>
    </citation>
    <scope>NUCLEOTIDE SEQUENCE [LARGE SCALE GENOMIC DNA]</scope>
    <source>
        <strain evidence="2 3">SW49</strain>
    </source>
</reference>
<feature type="chain" id="PRO_5022923607" evidence="1">
    <location>
        <begin position="18"/>
        <end position="120"/>
    </location>
</feature>
<organism evidence="2 3">
    <name type="scientific">Aequorivita antarctica</name>
    <dbReference type="NCBI Taxonomy" id="153266"/>
    <lineage>
        <taxon>Bacteria</taxon>
        <taxon>Pseudomonadati</taxon>
        <taxon>Bacteroidota</taxon>
        <taxon>Flavobacteriia</taxon>
        <taxon>Flavobacteriales</taxon>
        <taxon>Flavobacteriaceae</taxon>
        <taxon>Aequorivita</taxon>
    </lineage>
</organism>
<proteinExistence type="predicted"/>
<dbReference type="EMBL" id="VORT01000005">
    <property type="protein sequence ID" value="TXD73297.1"/>
    <property type="molecule type" value="Genomic_DNA"/>
</dbReference>
<keyword evidence="3" id="KW-1185">Reference proteome</keyword>
<name>A0A5C6Z1F4_9FLAO</name>
<keyword evidence="1" id="KW-0732">Signal</keyword>
<evidence type="ECO:0000256" key="1">
    <source>
        <dbReference type="SAM" id="SignalP"/>
    </source>
</evidence>
<evidence type="ECO:0000313" key="3">
    <source>
        <dbReference type="Proteomes" id="UP000321497"/>
    </source>
</evidence>
<protein>
    <submittedName>
        <fullName evidence="2">DUF4878 domain-containing protein</fullName>
    </submittedName>
</protein>
<comment type="caution">
    <text evidence="2">The sequence shown here is derived from an EMBL/GenBank/DDBJ whole genome shotgun (WGS) entry which is preliminary data.</text>
</comment>